<evidence type="ECO:0000256" key="1">
    <source>
        <dbReference type="ARBA" id="ARBA00004141"/>
    </source>
</evidence>
<evidence type="ECO:0000256" key="3">
    <source>
        <dbReference type="ARBA" id="ARBA00022692"/>
    </source>
</evidence>
<feature type="transmembrane region" description="Helical" evidence="7">
    <location>
        <begin position="218"/>
        <end position="237"/>
    </location>
</feature>
<comment type="subcellular location">
    <subcellularLocation>
        <location evidence="1">Membrane</location>
        <topology evidence="1">Multi-pass membrane protein</topology>
    </subcellularLocation>
</comment>
<evidence type="ECO:0000256" key="7">
    <source>
        <dbReference type="SAM" id="Phobius"/>
    </source>
</evidence>
<dbReference type="GO" id="GO:0016020">
    <property type="term" value="C:membrane"/>
    <property type="evidence" value="ECO:0007669"/>
    <property type="project" value="UniProtKB-SubCell"/>
</dbReference>
<dbReference type="EMBL" id="NXLT01000003">
    <property type="protein sequence ID" value="RDU67326.1"/>
    <property type="molecule type" value="Genomic_DNA"/>
</dbReference>
<protein>
    <submittedName>
        <fullName evidence="9">Cytochrome C biogenesis protein</fullName>
    </submittedName>
</protein>
<accession>A0A3D8IQZ2</accession>
<evidence type="ECO:0000313" key="10">
    <source>
        <dbReference type="Proteomes" id="UP000256514"/>
    </source>
</evidence>
<comment type="caution">
    <text evidence="9">The sequence shown here is derived from an EMBL/GenBank/DDBJ whole genome shotgun (WGS) entry which is preliminary data.</text>
</comment>
<proteinExistence type="inferred from homology"/>
<dbReference type="Proteomes" id="UP000256514">
    <property type="component" value="Unassembled WGS sequence"/>
</dbReference>
<name>A0A3D8IQZ2_9HELI</name>
<keyword evidence="10" id="KW-1185">Reference proteome</keyword>
<reference evidence="9 10" key="1">
    <citation type="submission" date="2018-04" db="EMBL/GenBank/DDBJ databases">
        <title>Novel Campyloabacter and Helicobacter Species and Strains.</title>
        <authorList>
            <person name="Mannion A.J."/>
            <person name="Shen Z."/>
            <person name="Fox J.G."/>
        </authorList>
    </citation>
    <scope>NUCLEOTIDE SEQUENCE [LARGE SCALE GENOMIC DNA]</scope>
    <source>
        <strain evidence="9 10">MIT 12-6600</strain>
    </source>
</reference>
<feature type="transmembrane region" description="Helical" evidence="7">
    <location>
        <begin position="15"/>
        <end position="41"/>
    </location>
</feature>
<keyword evidence="6 7" id="KW-0472">Membrane</keyword>
<feature type="transmembrane region" description="Helical" evidence="7">
    <location>
        <begin position="61"/>
        <end position="83"/>
    </location>
</feature>
<dbReference type="OrthoDB" id="9803065at2"/>
<dbReference type="PANTHER" id="PTHR31272:SF4">
    <property type="entry name" value="CYTOCHROME C-TYPE BIOGENESIS PROTEIN HI_1454-RELATED"/>
    <property type="match status" value="1"/>
</dbReference>
<feature type="transmembrane region" description="Helical" evidence="7">
    <location>
        <begin position="181"/>
        <end position="206"/>
    </location>
</feature>
<keyword evidence="3 7" id="KW-0812">Transmembrane</keyword>
<evidence type="ECO:0000259" key="8">
    <source>
        <dbReference type="Pfam" id="PF02683"/>
    </source>
</evidence>
<feature type="domain" description="Cytochrome C biogenesis protein transmembrane" evidence="8">
    <location>
        <begin position="15"/>
        <end position="236"/>
    </location>
</feature>
<evidence type="ECO:0000256" key="6">
    <source>
        <dbReference type="ARBA" id="ARBA00023136"/>
    </source>
</evidence>
<dbReference type="PANTHER" id="PTHR31272">
    <property type="entry name" value="CYTOCHROME C-TYPE BIOGENESIS PROTEIN HI_1454-RELATED"/>
    <property type="match status" value="1"/>
</dbReference>
<keyword evidence="4" id="KW-0201">Cytochrome c-type biogenesis</keyword>
<evidence type="ECO:0000256" key="5">
    <source>
        <dbReference type="ARBA" id="ARBA00022989"/>
    </source>
</evidence>
<keyword evidence="5 7" id="KW-1133">Transmembrane helix</keyword>
<dbReference type="InterPro" id="IPR003834">
    <property type="entry name" value="Cyt_c_assmbl_TM_dom"/>
</dbReference>
<dbReference type="InterPro" id="IPR051790">
    <property type="entry name" value="Cytochrome_c-biogenesis_DsbD"/>
</dbReference>
<evidence type="ECO:0000256" key="4">
    <source>
        <dbReference type="ARBA" id="ARBA00022748"/>
    </source>
</evidence>
<feature type="transmembrane region" description="Helical" evidence="7">
    <location>
        <begin position="142"/>
        <end position="175"/>
    </location>
</feature>
<feature type="transmembrane region" description="Helical" evidence="7">
    <location>
        <begin position="95"/>
        <end position="121"/>
    </location>
</feature>
<evidence type="ECO:0000313" key="9">
    <source>
        <dbReference type="EMBL" id="RDU67326.1"/>
    </source>
</evidence>
<dbReference type="AlphaFoldDB" id="A0A3D8IQZ2"/>
<gene>
    <name evidence="9" type="ORF">CQA54_04980</name>
</gene>
<sequence length="244" mass="26720">MEETLYNTIFTSAPLVASFLAGILTFLSPCILPLIPAYISYISGIALEDMSETLMRHRVKIVLKTLSFILGFCSVFVILGLFFGSVLGQWLKSDVFGYIAGGIVIVFGLHFLGIFRIQFLYKVSPKLSFGYLESMPFLSPFWAFLAPFLLGVSFSACWTPCAGPILGSILALGMLKNDMALWYMLSYASGLGLAFLLTSLVIERALEVLKKLKKCMRGIEIGCGILLIGVGVLIMQGKLDIALQ</sequence>
<organism evidence="9 10">
    <name type="scientific">Helicobacter equorum</name>
    <dbReference type="NCBI Taxonomy" id="361872"/>
    <lineage>
        <taxon>Bacteria</taxon>
        <taxon>Pseudomonadati</taxon>
        <taxon>Campylobacterota</taxon>
        <taxon>Epsilonproteobacteria</taxon>
        <taxon>Campylobacterales</taxon>
        <taxon>Helicobacteraceae</taxon>
        <taxon>Helicobacter</taxon>
    </lineage>
</organism>
<evidence type="ECO:0000256" key="2">
    <source>
        <dbReference type="ARBA" id="ARBA00006143"/>
    </source>
</evidence>
<dbReference type="Pfam" id="PF02683">
    <property type="entry name" value="DsbD_TM"/>
    <property type="match status" value="1"/>
</dbReference>
<comment type="similarity">
    <text evidence="2">Belongs to the DsbD family.</text>
</comment>
<dbReference type="GO" id="GO:0017004">
    <property type="term" value="P:cytochrome complex assembly"/>
    <property type="evidence" value="ECO:0007669"/>
    <property type="project" value="UniProtKB-KW"/>
</dbReference>